<keyword evidence="2" id="KW-1185">Reference proteome</keyword>
<evidence type="ECO:0000313" key="1">
    <source>
        <dbReference type="EMBL" id="CAG8438008.1"/>
    </source>
</evidence>
<reference evidence="1" key="1">
    <citation type="submission" date="2021-06" db="EMBL/GenBank/DDBJ databases">
        <authorList>
            <person name="Kallberg Y."/>
            <person name="Tangrot J."/>
            <person name="Rosling A."/>
        </authorList>
    </citation>
    <scope>NUCLEOTIDE SEQUENCE</scope>
    <source>
        <strain evidence="1">87-6 pot B 2015</strain>
    </source>
</reference>
<dbReference type="Proteomes" id="UP000789375">
    <property type="component" value="Unassembled WGS sequence"/>
</dbReference>
<accession>A0A9N8V645</accession>
<organism evidence="1 2">
    <name type="scientific">Funneliformis mosseae</name>
    <name type="common">Endomycorrhizal fungus</name>
    <name type="synonym">Glomus mosseae</name>
    <dbReference type="NCBI Taxonomy" id="27381"/>
    <lineage>
        <taxon>Eukaryota</taxon>
        <taxon>Fungi</taxon>
        <taxon>Fungi incertae sedis</taxon>
        <taxon>Mucoromycota</taxon>
        <taxon>Glomeromycotina</taxon>
        <taxon>Glomeromycetes</taxon>
        <taxon>Glomerales</taxon>
        <taxon>Glomeraceae</taxon>
        <taxon>Funneliformis</taxon>
    </lineage>
</organism>
<name>A0A9N8V645_FUNMO</name>
<evidence type="ECO:0000313" key="2">
    <source>
        <dbReference type="Proteomes" id="UP000789375"/>
    </source>
</evidence>
<comment type="caution">
    <text evidence="1">The sequence shown here is derived from an EMBL/GenBank/DDBJ whole genome shotgun (WGS) entry which is preliminary data.</text>
</comment>
<dbReference type="EMBL" id="CAJVPP010000055">
    <property type="protein sequence ID" value="CAG8438008.1"/>
    <property type="molecule type" value="Genomic_DNA"/>
</dbReference>
<protein>
    <submittedName>
        <fullName evidence="1">9590_t:CDS:1</fullName>
    </submittedName>
</protein>
<sequence length="159" mass="17767">MYAFVHHMTGVFPSIFVLTGTADRVSIRPMEPEMLGLPLLFWSHEEASLIIHIKPALIKMLIEDILWKSNQLLSDELQDGASTRIIPELTLIVIQCRNKRQGQINHGGCQASKEKETRQRNIIATQRVSEELKNINSSPNLTTVGSIGGKLERGRLLGA</sequence>
<dbReference type="AlphaFoldDB" id="A0A9N8V645"/>
<gene>
    <name evidence="1" type="ORF">FMOSSE_LOCUS565</name>
</gene>
<proteinExistence type="predicted"/>